<keyword evidence="1" id="KW-1133">Transmembrane helix</keyword>
<keyword evidence="1" id="KW-0812">Transmembrane</keyword>
<keyword evidence="2" id="KW-0614">Plasmid</keyword>
<proteinExistence type="predicted"/>
<protein>
    <submittedName>
        <fullName evidence="2">Uncharacterized protein</fullName>
    </submittedName>
</protein>
<accession>C0RCD0</accession>
<evidence type="ECO:0000313" key="3">
    <source>
        <dbReference type="Proteomes" id="UP000003481"/>
    </source>
</evidence>
<dbReference type="EMBL" id="CP001471">
    <property type="protein sequence ID" value="ACN53428.1"/>
    <property type="molecule type" value="Genomic_DNA"/>
</dbReference>
<dbReference type="HOGENOM" id="CLU_3305756_0_0_12"/>
<gene>
    <name evidence="2" type="ORF">BSPA14S_H0004</name>
</gene>
<dbReference type="Proteomes" id="UP000003481">
    <property type="component" value="Plasmid A14S_lp28-3"/>
</dbReference>
<evidence type="ECO:0000256" key="1">
    <source>
        <dbReference type="SAM" id="Phobius"/>
    </source>
</evidence>
<feature type="transmembrane region" description="Helical" evidence="1">
    <location>
        <begin position="12"/>
        <end position="31"/>
    </location>
</feature>
<geneLocation type="plasmid" evidence="2 3">
    <name>A14S_lp28-3</name>
</geneLocation>
<sequence length="39" mass="4680">MNFLIISSKSLPIFLAFIFRKFLCSISFFNFSKIIREFL</sequence>
<reference evidence="2 3" key="1">
    <citation type="journal article" date="2012" name="J. Bacteriol.">
        <title>Whole-Genome Sequences of Borrelia bissettii, Borrelia valaisiana, and Borrelia spielmanii.</title>
        <authorList>
            <person name="Schutzer S.E."/>
            <person name="Fraser-Liggett C.M."/>
            <person name="Qiu W.G."/>
            <person name="Kraiczy P."/>
            <person name="Mongodin E.F."/>
            <person name="Dunn J.J."/>
            <person name="Luft B.J."/>
            <person name="Casjens S.R."/>
        </authorList>
    </citation>
    <scope>NUCLEOTIDE SEQUENCE [LARGE SCALE GENOMIC DNA]</scope>
    <source>
        <strain evidence="2 3">A14S</strain>
        <plasmid evidence="2 3">A14S_lp28-3</plasmid>
    </source>
</reference>
<evidence type="ECO:0000313" key="2">
    <source>
        <dbReference type="EMBL" id="ACN53428.1"/>
    </source>
</evidence>
<name>C0RCD0_9SPIR</name>
<dbReference type="AlphaFoldDB" id="C0RCD0"/>
<organism evidence="2 3">
    <name type="scientific">Borreliella spielmanii A14S</name>
    <dbReference type="NCBI Taxonomy" id="498742"/>
    <lineage>
        <taxon>Bacteria</taxon>
        <taxon>Pseudomonadati</taxon>
        <taxon>Spirochaetota</taxon>
        <taxon>Spirochaetia</taxon>
        <taxon>Spirochaetales</taxon>
        <taxon>Borreliaceae</taxon>
        <taxon>Borreliella</taxon>
    </lineage>
</organism>
<keyword evidence="1" id="KW-0472">Membrane</keyword>